<dbReference type="SUPFAM" id="SSF54928">
    <property type="entry name" value="RNA-binding domain, RBD"/>
    <property type="match status" value="3"/>
</dbReference>
<dbReference type="InterPro" id="IPR000504">
    <property type="entry name" value="RRM_dom"/>
</dbReference>
<dbReference type="GeneID" id="7051693"/>
<dbReference type="Pfam" id="PF00076">
    <property type="entry name" value="RRM_1"/>
    <property type="match status" value="2"/>
</dbReference>
<gene>
    <name evidence="6" type="primary">mug24</name>
    <name evidence="5" type="ORF">SJAG_03498</name>
</gene>
<keyword evidence="1" id="KW-0677">Repeat</keyword>
<evidence type="ECO:0000256" key="3">
    <source>
        <dbReference type="PROSITE-ProRule" id="PRU00176"/>
    </source>
</evidence>
<dbReference type="RefSeq" id="XP_002174642.2">
    <property type="nucleotide sequence ID" value="XM_002174606.2"/>
</dbReference>
<evidence type="ECO:0000256" key="2">
    <source>
        <dbReference type="ARBA" id="ARBA00022884"/>
    </source>
</evidence>
<feature type="domain" description="RRM" evidence="4">
    <location>
        <begin position="190"/>
        <end position="256"/>
    </location>
</feature>
<feature type="domain" description="RRM" evidence="4">
    <location>
        <begin position="393"/>
        <end position="464"/>
    </location>
</feature>
<dbReference type="Proteomes" id="UP000001744">
    <property type="component" value="Unassembled WGS sequence"/>
</dbReference>
<protein>
    <submittedName>
        <fullName evidence="5">RNA-binding protein</fullName>
    </submittedName>
</protein>
<dbReference type="GO" id="GO:0051252">
    <property type="term" value="P:regulation of RNA metabolic process"/>
    <property type="evidence" value="ECO:0007669"/>
    <property type="project" value="UniProtKB-ARBA"/>
</dbReference>
<dbReference type="STRING" id="402676.B6K4E2"/>
<dbReference type="OMA" id="YGRDRCA"/>
<proteinExistence type="predicted"/>
<reference evidence="5 7" key="1">
    <citation type="journal article" date="2011" name="Science">
        <title>Comparative functional genomics of the fission yeasts.</title>
        <authorList>
            <person name="Rhind N."/>
            <person name="Chen Z."/>
            <person name="Yassour M."/>
            <person name="Thompson D.A."/>
            <person name="Haas B.J."/>
            <person name="Habib N."/>
            <person name="Wapinski I."/>
            <person name="Roy S."/>
            <person name="Lin M.F."/>
            <person name="Heiman D.I."/>
            <person name="Young S.K."/>
            <person name="Furuya K."/>
            <person name="Guo Y."/>
            <person name="Pidoux A."/>
            <person name="Chen H.M."/>
            <person name="Robbertse B."/>
            <person name="Goldberg J.M."/>
            <person name="Aoki K."/>
            <person name="Bayne E.H."/>
            <person name="Berlin A.M."/>
            <person name="Desjardins C.A."/>
            <person name="Dobbs E."/>
            <person name="Dukaj L."/>
            <person name="Fan L."/>
            <person name="FitzGerald M.G."/>
            <person name="French C."/>
            <person name="Gujja S."/>
            <person name="Hansen K."/>
            <person name="Keifenheim D."/>
            <person name="Levin J.Z."/>
            <person name="Mosher R.A."/>
            <person name="Mueller C.A."/>
            <person name="Pfiffner J."/>
            <person name="Priest M."/>
            <person name="Russ C."/>
            <person name="Smialowska A."/>
            <person name="Swoboda P."/>
            <person name="Sykes S.M."/>
            <person name="Vaughn M."/>
            <person name="Vengrova S."/>
            <person name="Yoder R."/>
            <person name="Zeng Q."/>
            <person name="Allshire R."/>
            <person name="Baulcombe D."/>
            <person name="Birren B.W."/>
            <person name="Brown W."/>
            <person name="Ekwall K."/>
            <person name="Kellis M."/>
            <person name="Leatherwood J."/>
            <person name="Levin H."/>
            <person name="Margalit H."/>
            <person name="Martienssen R."/>
            <person name="Nieduszynski C.A."/>
            <person name="Spatafora J.W."/>
            <person name="Friedman N."/>
            <person name="Dalgaard J.Z."/>
            <person name="Baumann P."/>
            <person name="Niki H."/>
            <person name="Regev A."/>
            <person name="Nusbaum C."/>
        </authorList>
    </citation>
    <scope>NUCLEOTIDE SEQUENCE [LARGE SCALE GENOMIC DNA]</scope>
    <source>
        <strain evidence="7">yFS275 / FY16936</strain>
    </source>
</reference>
<dbReference type="PANTHER" id="PTHR14089:SF8">
    <property type="entry name" value="RNA-BINDING PROTEIN MRN1"/>
    <property type="match status" value="1"/>
</dbReference>
<dbReference type="SMART" id="SM00360">
    <property type="entry name" value="RRM"/>
    <property type="match status" value="4"/>
</dbReference>
<evidence type="ECO:0000313" key="5">
    <source>
        <dbReference type="EMBL" id="EEB08349.2"/>
    </source>
</evidence>
<keyword evidence="7" id="KW-1185">Reference proteome</keyword>
<dbReference type="InterPro" id="IPR035979">
    <property type="entry name" value="RBD_domain_sf"/>
</dbReference>
<evidence type="ECO:0000256" key="1">
    <source>
        <dbReference type="ARBA" id="ARBA00022737"/>
    </source>
</evidence>
<sequence length="520" mass="58807">METQMQTSIEEVQEQPNSFASVLHANEFVPLNMKTPVPTAYCFPCKNAYLSTLTPALYQPGTEYYYNQNYPLMSPYLPYYVPGNINNSTFDTEKLRDFRSLTISNLPNSYKISDLLSLIRTGPLEKACVKASKNRVLISFIHAADAFAFYEQCTVNRPVFQSKLLRVHFARPTILPESIHQALQQSAASRNVFIGNIPREFTEQTLEDCLSKYGAIENVKILSSRNIAFVHFLNIKSAIRVVRELSSDKEWHSRRVFYGMDHCSVPINNNSKLLAKKYNGYYAGLDCFGSQETGKDKFAGNRTAFLGNLHESTETYEICNAIHYGPLHDVHYIPEKHICFITFISPEVARSFVEEYTKGRLYIHGRLVKVGWGKESRPFPAVLQTAVSNGASRTVYVGHVGKEDELEKLLNEFSKYGEVEHFNYISKKKCVFISFTSLPNAIKAVSGVRQNKAFRKFRIHYGVDRCGGITEREYSTDFNSVVSTTSYQFGQMKTPSNISPPSGTSLHNGTVPSIYDAVPT</sequence>
<dbReference type="eggNOG" id="KOG0118">
    <property type="taxonomic scope" value="Eukaryota"/>
</dbReference>
<evidence type="ECO:0000313" key="6">
    <source>
        <dbReference type="JaponicusDB" id="SJAG_03498"/>
    </source>
</evidence>
<evidence type="ECO:0000259" key="4">
    <source>
        <dbReference type="PROSITE" id="PS50102"/>
    </source>
</evidence>
<dbReference type="AlphaFoldDB" id="B6K4E2"/>
<dbReference type="OrthoDB" id="6407164at2759"/>
<dbReference type="GO" id="GO:0010468">
    <property type="term" value="P:regulation of gene expression"/>
    <property type="evidence" value="ECO:0007669"/>
    <property type="project" value="UniProtKB-ARBA"/>
</dbReference>
<dbReference type="EMBL" id="KE651167">
    <property type="protein sequence ID" value="EEB08349.2"/>
    <property type="molecule type" value="Genomic_DNA"/>
</dbReference>
<dbReference type="VEuPathDB" id="FungiDB:SJAG_03498"/>
<keyword evidence="2 3" id="KW-0694">RNA-binding</keyword>
<name>B6K4E2_SCHJY</name>
<dbReference type="Gene3D" id="3.30.70.330">
    <property type="match status" value="4"/>
</dbReference>
<feature type="domain" description="RRM" evidence="4">
    <location>
        <begin position="302"/>
        <end position="375"/>
    </location>
</feature>
<dbReference type="PROSITE" id="PS50102">
    <property type="entry name" value="RRM"/>
    <property type="match status" value="3"/>
</dbReference>
<dbReference type="HOGENOM" id="CLU_017390_2_1_1"/>
<dbReference type="GO" id="GO:0010494">
    <property type="term" value="C:cytoplasmic stress granule"/>
    <property type="evidence" value="ECO:0000318"/>
    <property type="project" value="GO_Central"/>
</dbReference>
<dbReference type="PANTHER" id="PTHR14089">
    <property type="entry name" value="PRE-MRNA-SPLICING FACTOR RBM22"/>
    <property type="match status" value="1"/>
</dbReference>
<dbReference type="InterPro" id="IPR039171">
    <property type="entry name" value="Cwc2/Slt11"/>
</dbReference>
<dbReference type="InterPro" id="IPR012677">
    <property type="entry name" value="Nucleotide-bd_a/b_plait_sf"/>
</dbReference>
<accession>B6K4E2</accession>
<dbReference type="FunFam" id="3.30.70.330:FF:000120">
    <property type="entry name" value="Negative regulator of differentiation 1"/>
    <property type="match status" value="1"/>
</dbReference>
<organism evidence="5 7">
    <name type="scientific">Schizosaccharomyces japonicus (strain yFS275 / FY16936)</name>
    <name type="common">Fission yeast</name>
    <dbReference type="NCBI Taxonomy" id="402676"/>
    <lineage>
        <taxon>Eukaryota</taxon>
        <taxon>Fungi</taxon>
        <taxon>Dikarya</taxon>
        <taxon>Ascomycota</taxon>
        <taxon>Taphrinomycotina</taxon>
        <taxon>Schizosaccharomycetes</taxon>
        <taxon>Schizosaccharomycetales</taxon>
        <taxon>Schizosaccharomycetaceae</taxon>
        <taxon>Schizosaccharomyces</taxon>
    </lineage>
</organism>
<dbReference type="GO" id="GO:0003729">
    <property type="term" value="F:mRNA binding"/>
    <property type="evidence" value="ECO:0000318"/>
    <property type="project" value="GO_Central"/>
</dbReference>
<evidence type="ECO:0000313" key="7">
    <source>
        <dbReference type="Proteomes" id="UP000001744"/>
    </source>
</evidence>
<dbReference type="JaponicusDB" id="SJAG_03498">
    <property type="gene designation" value="mug24"/>
</dbReference>
<dbReference type="GO" id="GO:0000398">
    <property type="term" value="P:mRNA splicing, via spliceosome"/>
    <property type="evidence" value="ECO:0000318"/>
    <property type="project" value="GO_Central"/>
</dbReference>